<evidence type="ECO:0000256" key="5">
    <source>
        <dbReference type="ARBA" id="ARBA00023002"/>
    </source>
</evidence>
<comment type="cofactor">
    <cofactor evidence="1 8">
        <name>FAD</name>
        <dbReference type="ChEBI" id="CHEBI:57692"/>
    </cofactor>
</comment>
<dbReference type="FunFam" id="1.20.140.10:FF:000001">
    <property type="entry name" value="Acyl-CoA dehydrogenase"/>
    <property type="match status" value="1"/>
</dbReference>
<keyword evidence="3 8" id="KW-0285">Flavoprotein</keyword>
<dbReference type="Gene3D" id="1.10.540.10">
    <property type="entry name" value="Acyl-CoA dehydrogenase/oxidase, N-terminal domain"/>
    <property type="match status" value="1"/>
</dbReference>
<protein>
    <recommendedName>
        <fullName evidence="7">Cyclohexane-1-carbonyl-CoA dehydrogenase</fullName>
        <ecNumber evidence="6">1.3.8.11</ecNumber>
    </recommendedName>
</protein>
<feature type="domain" description="Acyl-CoA dehydrogenase/oxidase C-terminal" evidence="9">
    <location>
        <begin position="227"/>
        <end position="377"/>
    </location>
</feature>
<keyword evidence="13" id="KW-1185">Reference proteome</keyword>
<evidence type="ECO:0000256" key="4">
    <source>
        <dbReference type="ARBA" id="ARBA00022827"/>
    </source>
</evidence>
<dbReference type="GO" id="GO:0003995">
    <property type="term" value="F:acyl-CoA dehydrogenase activity"/>
    <property type="evidence" value="ECO:0007669"/>
    <property type="project" value="InterPro"/>
</dbReference>
<reference evidence="12 13" key="1">
    <citation type="submission" date="2019-08" db="EMBL/GenBank/DDBJ databases">
        <title>Hyperibacter terrae gen. nov., sp. nov. and Hyperibacter viscosus sp. nov., two new members in the family Rhodospirillaceae isolated from the rhizosphere of Hypericum perforatum.</title>
        <authorList>
            <person name="Noviana Z."/>
        </authorList>
    </citation>
    <scope>NUCLEOTIDE SEQUENCE [LARGE SCALE GENOMIC DNA]</scope>
    <source>
        <strain evidence="12 13">R5959</strain>
    </source>
</reference>
<keyword evidence="4 8" id="KW-0274">FAD</keyword>
<name>A0A5J6MRA5_9PROT</name>
<dbReference type="AlphaFoldDB" id="A0A5J6MRA5"/>
<accession>A0A5J6MRA5</accession>
<dbReference type="EC" id="1.3.8.11" evidence="6"/>
<dbReference type="OrthoDB" id="5510711at2"/>
<dbReference type="InterPro" id="IPR006089">
    <property type="entry name" value="Acyl-CoA_DH_CS"/>
</dbReference>
<evidence type="ECO:0000259" key="9">
    <source>
        <dbReference type="Pfam" id="PF00441"/>
    </source>
</evidence>
<evidence type="ECO:0000256" key="8">
    <source>
        <dbReference type="RuleBase" id="RU362125"/>
    </source>
</evidence>
<dbReference type="Gene3D" id="1.20.140.10">
    <property type="entry name" value="Butyryl-CoA Dehydrogenase, subunit A, domain 3"/>
    <property type="match status" value="1"/>
</dbReference>
<evidence type="ECO:0000256" key="7">
    <source>
        <dbReference type="ARBA" id="ARBA00067292"/>
    </source>
</evidence>
<evidence type="ECO:0000256" key="1">
    <source>
        <dbReference type="ARBA" id="ARBA00001974"/>
    </source>
</evidence>
<dbReference type="Pfam" id="PF02771">
    <property type="entry name" value="Acyl-CoA_dh_N"/>
    <property type="match status" value="1"/>
</dbReference>
<dbReference type="KEGG" id="hadh:FRZ61_01270"/>
<organism evidence="12 13">
    <name type="scientific">Hypericibacter adhaerens</name>
    <dbReference type="NCBI Taxonomy" id="2602016"/>
    <lineage>
        <taxon>Bacteria</taxon>
        <taxon>Pseudomonadati</taxon>
        <taxon>Pseudomonadota</taxon>
        <taxon>Alphaproteobacteria</taxon>
        <taxon>Rhodospirillales</taxon>
        <taxon>Dongiaceae</taxon>
        <taxon>Hypericibacter</taxon>
    </lineage>
</organism>
<evidence type="ECO:0000313" key="13">
    <source>
        <dbReference type="Proteomes" id="UP000325797"/>
    </source>
</evidence>
<evidence type="ECO:0000259" key="11">
    <source>
        <dbReference type="Pfam" id="PF02771"/>
    </source>
</evidence>
<evidence type="ECO:0000256" key="6">
    <source>
        <dbReference type="ARBA" id="ARBA00066361"/>
    </source>
</evidence>
<dbReference type="SUPFAM" id="SSF47203">
    <property type="entry name" value="Acyl-CoA dehydrogenase C-terminal domain-like"/>
    <property type="match status" value="1"/>
</dbReference>
<evidence type="ECO:0000256" key="2">
    <source>
        <dbReference type="ARBA" id="ARBA00009347"/>
    </source>
</evidence>
<dbReference type="InterPro" id="IPR009075">
    <property type="entry name" value="AcylCo_DH/oxidase_C"/>
</dbReference>
<dbReference type="InterPro" id="IPR013786">
    <property type="entry name" value="AcylCoA_DH/ox_N"/>
</dbReference>
<dbReference type="GO" id="GO:0050660">
    <property type="term" value="F:flavin adenine dinucleotide binding"/>
    <property type="evidence" value="ECO:0007669"/>
    <property type="project" value="InterPro"/>
</dbReference>
<feature type="domain" description="Acyl-CoA oxidase/dehydrogenase middle" evidence="10">
    <location>
        <begin position="120"/>
        <end position="215"/>
    </location>
</feature>
<dbReference type="InterPro" id="IPR036250">
    <property type="entry name" value="AcylCo_DH-like_C"/>
</dbReference>
<dbReference type="InterPro" id="IPR006091">
    <property type="entry name" value="Acyl-CoA_Oxase/DH_mid-dom"/>
</dbReference>
<evidence type="ECO:0000313" key="12">
    <source>
        <dbReference type="EMBL" id="QEX20212.1"/>
    </source>
</evidence>
<dbReference type="InterPro" id="IPR046373">
    <property type="entry name" value="Acyl-CoA_Oxase/DH_mid-dom_sf"/>
</dbReference>
<dbReference type="RefSeq" id="WP_151114469.1">
    <property type="nucleotide sequence ID" value="NZ_CP042582.1"/>
</dbReference>
<dbReference type="Proteomes" id="UP000325797">
    <property type="component" value="Chromosome"/>
</dbReference>
<dbReference type="PANTHER" id="PTHR43884">
    <property type="entry name" value="ACYL-COA DEHYDROGENASE"/>
    <property type="match status" value="1"/>
</dbReference>
<dbReference type="PROSITE" id="PS00072">
    <property type="entry name" value="ACYL_COA_DH_1"/>
    <property type="match status" value="1"/>
</dbReference>
<dbReference type="EMBL" id="CP042582">
    <property type="protein sequence ID" value="QEX20212.1"/>
    <property type="molecule type" value="Genomic_DNA"/>
</dbReference>
<comment type="similarity">
    <text evidence="2 8">Belongs to the acyl-CoA dehydrogenase family.</text>
</comment>
<dbReference type="PANTHER" id="PTHR43884:SF12">
    <property type="entry name" value="ISOVALERYL-COA DEHYDROGENASE, MITOCHONDRIAL-RELATED"/>
    <property type="match status" value="1"/>
</dbReference>
<sequence>MAIDPATRAEILKHVERLAREKVAPRAAEIDRSNAFPRDLYGEAGRLGLFGLWVPEEYGGIGPDLVTPLLVCECLSRASLTFALNVSNCGDAVTPIVLGGTEAAKRKFLPDIASGAIIPAFALSEPGGGSDAAAITTRAVRDGDDYVISGRKMWCTNGSVADVCTVFAKTDPQAGHKGVSAFVVPKGLRGFEVGQDEELMGLRGSPTSELIFDEVRVPAAYRLGGEGEGFKLAMATLDEARLNCSALAIGGAIAAFGQAVAYAKERRQFGKPIIEHQGLAFLLAEAASDIAAGRAIFREAIELLERGRSHEASTYAAMSKLVTSDMAMRVATQAVQVLGGNGLSRKYPVERIMRDVKAFQIFDGTNEIQKMVIGRNLAKWDLPFDEFKL</sequence>
<gene>
    <name evidence="12" type="primary">acdA</name>
    <name evidence="12" type="ORF">FRZ61_01270</name>
</gene>
<dbReference type="Pfam" id="PF00441">
    <property type="entry name" value="Acyl-CoA_dh_1"/>
    <property type="match status" value="1"/>
</dbReference>
<dbReference type="InterPro" id="IPR009100">
    <property type="entry name" value="AcylCoA_DH/oxidase_NM_dom_sf"/>
</dbReference>
<evidence type="ECO:0000256" key="3">
    <source>
        <dbReference type="ARBA" id="ARBA00022630"/>
    </source>
</evidence>
<dbReference type="InterPro" id="IPR037069">
    <property type="entry name" value="AcylCoA_DH/ox_N_sf"/>
</dbReference>
<proteinExistence type="inferred from homology"/>
<dbReference type="SUPFAM" id="SSF56645">
    <property type="entry name" value="Acyl-CoA dehydrogenase NM domain-like"/>
    <property type="match status" value="1"/>
</dbReference>
<dbReference type="FunFam" id="2.40.110.10:FF:000009">
    <property type="entry name" value="Acyl-CoA dehydrogenase"/>
    <property type="match status" value="1"/>
</dbReference>
<keyword evidence="5 8" id="KW-0560">Oxidoreductase</keyword>
<evidence type="ECO:0000259" key="10">
    <source>
        <dbReference type="Pfam" id="PF02770"/>
    </source>
</evidence>
<dbReference type="PIRSF" id="PIRSF016578">
    <property type="entry name" value="HsaA"/>
    <property type="match status" value="1"/>
</dbReference>
<feature type="domain" description="Acyl-CoA dehydrogenase/oxidase N-terminal" evidence="11">
    <location>
        <begin position="9"/>
        <end position="115"/>
    </location>
</feature>
<dbReference type="Pfam" id="PF02770">
    <property type="entry name" value="Acyl-CoA_dh_M"/>
    <property type="match status" value="1"/>
</dbReference>
<dbReference type="Gene3D" id="2.40.110.10">
    <property type="entry name" value="Butyryl-CoA Dehydrogenase, subunit A, domain 2"/>
    <property type="match status" value="1"/>
</dbReference>